<dbReference type="Proteomes" id="UP001604277">
    <property type="component" value="Unassembled WGS sequence"/>
</dbReference>
<keyword evidence="1" id="KW-0474">Menaquinone biosynthesis</keyword>
<sequence length="399" mass="44151">MVARWAQQHEKMSVVSAAFETGVGLSAYIQFARYLDLQNADICRMMDRKPELSIAHGLGTYRWFKEDVTVEPLNISFAASVVDAGRFLQQCQIDPNMVVKTSAQEQIRKYPLTVEADGVSFSLNILEIGKSIDSLQDTVVVFLHGFLGAGDDWMPIMKALSSSLRCVAIDLPGHGGSKLLNVSQGQSLSMDVVVNMLCKVLHDLTPGKVVLVGYSMGARISLYMALKCSNKVEGAVIISGSPGLTDPDARTSRRAKDDFRACSLVSNGLEFFLDTWYSEELWSSLRSHPHFKQIVANRSQHDDLHTLAKVLSDLSIGRQQSLWGDLKKCTLPILLIVGERDVKFKKIARDMYSKMNDETRNTDCPPIVEIPNSGHAVHLENPLPVIAAVSQFLKRLKAS</sequence>
<dbReference type="PANTHER" id="PTHR42916">
    <property type="entry name" value="2-SUCCINYL-5-ENOLPYRUVYL-6-HYDROXY-3-CYCLOHEXENE-1-CARBOXYLATE SYNTHASE"/>
    <property type="match status" value="1"/>
</dbReference>
<reference evidence="5" key="1">
    <citation type="submission" date="2024-07" db="EMBL/GenBank/DDBJ databases">
        <title>Two chromosome-level genome assemblies of Korean endemic species Abeliophyllum distichum and Forsythia ovata (Oleaceae).</title>
        <authorList>
            <person name="Jang H."/>
        </authorList>
    </citation>
    <scope>NUCLEOTIDE SEQUENCE [LARGE SCALE GENOMIC DNA]</scope>
</reference>
<evidence type="ECO:0000259" key="3">
    <source>
        <dbReference type="Pfam" id="PF12697"/>
    </source>
</evidence>
<dbReference type="EMBL" id="JBFOLJ010000132">
    <property type="protein sequence ID" value="KAL2455175.1"/>
    <property type="molecule type" value="Genomic_DNA"/>
</dbReference>
<gene>
    <name evidence="4" type="ORF">Fot_57733</name>
</gene>
<evidence type="ECO:0000313" key="5">
    <source>
        <dbReference type="Proteomes" id="UP001604277"/>
    </source>
</evidence>
<dbReference type="HAMAP" id="MF_01660">
    <property type="entry name" value="MenH"/>
    <property type="match status" value="1"/>
</dbReference>
<dbReference type="InterPro" id="IPR029058">
    <property type="entry name" value="AB_hydrolase_fold"/>
</dbReference>
<keyword evidence="2" id="KW-0456">Lyase</keyword>
<protein>
    <submittedName>
        <fullName evidence="4">Protein PHYLLO</fullName>
    </submittedName>
</protein>
<dbReference type="GO" id="GO:0016787">
    <property type="term" value="F:hydrolase activity"/>
    <property type="evidence" value="ECO:0007669"/>
    <property type="project" value="UniProtKB-ARBA"/>
</dbReference>
<feature type="domain" description="AB hydrolase-1" evidence="3">
    <location>
        <begin position="140"/>
        <end position="387"/>
    </location>
</feature>
<dbReference type="Pfam" id="PF12697">
    <property type="entry name" value="Abhydrolase_6"/>
    <property type="match status" value="1"/>
</dbReference>
<dbReference type="InterPro" id="IPR036849">
    <property type="entry name" value="Enolase-like_C_sf"/>
</dbReference>
<proteinExistence type="inferred from homology"/>
<organism evidence="4 5">
    <name type="scientific">Forsythia ovata</name>
    <dbReference type="NCBI Taxonomy" id="205694"/>
    <lineage>
        <taxon>Eukaryota</taxon>
        <taxon>Viridiplantae</taxon>
        <taxon>Streptophyta</taxon>
        <taxon>Embryophyta</taxon>
        <taxon>Tracheophyta</taxon>
        <taxon>Spermatophyta</taxon>
        <taxon>Magnoliopsida</taxon>
        <taxon>eudicotyledons</taxon>
        <taxon>Gunneridae</taxon>
        <taxon>Pentapetalae</taxon>
        <taxon>asterids</taxon>
        <taxon>lamiids</taxon>
        <taxon>Lamiales</taxon>
        <taxon>Oleaceae</taxon>
        <taxon>Forsythieae</taxon>
        <taxon>Forsythia</taxon>
    </lineage>
</organism>
<dbReference type="GO" id="GO:0016829">
    <property type="term" value="F:lyase activity"/>
    <property type="evidence" value="ECO:0007669"/>
    <property type="project" value="UniProtKB-KW"/>
</dbReference>
<name>A0ABD1NU96_9LAMI</name>
<evidence type="ECO:0000313" key="4">
    <source>
        <dbReference type="EMBL" id="KAL2455175.1"/>
    </source>
</evidence>
<dbReference type="PANTHER" id="PTHR42916:SF1">
    <property type="entry name" value="PROTEIN PHYLLO, CHLOROPLASTIC"/>
    <property type="match status" value="1"/>
</dbReference>
<dbReference type="NCBIfam" id="TIGR03695">
    <property type="entry name" value="menH_SHCHC"/>
    <property type="match status" value="1"/>
</dbReference>
<accession>A0ABD1NU96</accession>
<evidence type="ECO:0000256" key="2">
    <source>
        <dbReference type="ARBA" id="ARBA00023239"/>
    </source>
</evidence>
<keyword evidence="5" id="KW-1185">Reference proteome</keyword>
<dbReference type="InterPro" id="IPR000073">
    <property type="entry name" value="AB_hydrolase_1"/>
</dbReference>
<dbReference type="AlphaFoldDB" id="A0ABD1NU96"/>
<evidence type="ECO:0000256" key="1">
    <source>
        <dbReference type="ARBA" id="ARBA00022428"/>
    </source>
</evidence>
<dbReference type="Gene3D" id="3.20.20.120">
    <property type="entry name" value="Enolase-like C-terminal domain"/>
    <property type="match status" value="1"/>
</dbReference>
<comment type="caution">
    <text evidence="4">The sequence shown here is derived from an EMBL/GenBank/DDBJ whole genome shotgun (WGS) entry which is preliminary data.</text>
</comment>
<dbReference type="InterPro" id="IPR022485">
    <property type="entry name" value="SHCHC_synthase_MenH"/>
</dbReference>
<dbReference type="SUPFAM" id="SSF53474">
    <property type="entry name" value="alpha/beta-Hydrolases"/>
    <property type="match status" value="1"/>
</dbReference>
<dbReference type="Gene3D" id="3.40.50.1820">
    <property type="entry name" value="alpha/beta hydrolase"/>
    <property type="match status" value="1"/>
</dbReference>
<dbReference type="GO" id="GO:0009234">
    <property type="term" value="P:menaquinone biosynthetic process"/>
    <property type="evidence" value="ECO:0007669"/>
    <property type="project" value="UniProtKB-KW"/>
</dbReference>